<name>A0A101AE16_9MYCO</name>
<dbReference type="AlphaFoldDB" id="A0A101AE16"/>
<dbReference type="EMBL" id="LQIR01000001">
    <property type="protein sequence ID" value="KUI21254.1"/>
    <property type="molecule type" value="Genomic_DNA"/>
</dbReference>
<gene>
    <name evidence="1" type="ORF">AU192_12585</name>
</gene>
<organism evidence="1 2">
    <name type="scientific">Mycobacterium lehmannii</name>
    <dbReference type="NCBI Taxonomy" id="2048550"/>
    <lineage>
        <taxon>Bacteria</taxon>
        <taxon>Bacillati</taxon>
        <taxon>Actinomycetota</taxon>
        <taxon>Actinomycetes</taxon>
        <taxon>Mycobacteriales</taxon>
        <taxon>Mycobacteriaceae</taxon>
        <taxon>Mycobacterium</taxon>
    </lineage>
</organism>
<evidence type="ECO:0000313" key="2">
    <source>
        <dbReference type="Proteomes" id="UP000053707"/>
    </source>
</evidence>
<reference evidence="1 2" key="1">
    <citation type="submission" date="2016-01" db="EMBL/GenBank/DDBJ databases">
        <authorList>
            <consortium name="TB Trials Study Group"/>
            <person name="Sutton G."/>
            <person name="Brinkac L."/>
            <person name="Sanka R."/>
            <person name="Adams M."/>
            <person name="Lau E.L."/>
            <person name="Macaden R."/>
            <person name="Grewal H.M.S."/>
        </authorList>
    </citation>
    <scope>NUCLEOTIDE SEQUENCE [LARGE SCALE GENOMIC DNA]</scope>
    <source>
        <strain evidence="1 2">IS-1744</strain>
    </source>
</reference>
<accession>A0A101AE16</accession>
<dbReference type="Proteomes" id="UP000053707">
    <property type="component" value="Unassembled WGS sequence"/>
</dbReference>
<protein>
    <submittedName>
        <fullName evidence="1">Uncharacterized protein</fullName>
    </submittedName>
</protein>
<evidence type="ECO:0000313" key="1">
    <source>
        <dbReference type="EMBL" id="KUI21254.1"/>
    </source>
</evidence>
<keyword evidence="2" id="KW-1185">Reference proteome</keyword>
<proteinExistence type="predicted"/>
<comment type="caution">
    <text evidence="1">The sequence shown here is derived from an EMBL/GenBank/DDBJ whole genome shotgun (WGS) entry which is preliminary data.</text>
</comment>
<sequence length="116" mass="12863">MFSAIPDDSIILAEGIMLVGGIALVDGVGLDDVSRLIVGEPRTTASSQEIPSDTTAAQKPCECTCRRELCFAGNGNPTRTALRRRQRFRQEWCGHRRYFRGRSSQHIAERRLGGSR</sequence>